<sequence length="138" mass="14962">MHVSYALLRTALLRLQHPPIRDPRGLVARSLAYMYVPARVVSHGPRVRWVARKHPSPIPAYAMFSRVLLDRCYAAALPIVTDVAFLIGMHGAPIPTSPPVFAAHCALRLLYPGAASVAPATSFAPRSRVGVTPRIPPA</sequence>
<dbReference type="AlphaFoldDB" id="A0A0D2ND51"/>
<name>A0A0D2ND51_HYPSF</name>
<evidence type="ECO:0000313" key="2">
    <source>
        <dbReference type="Proteomes" id="UP000054270"/>
    </source>
</evidence>
<accession>A0A0D2ND51</accession>
<protein>
    <submittedName>
        <fullName evidence="1">Uncharacterized protein</fullName>
    </submittedName>
</protein>
<reference evidence="2" key="1">
    <citation type="submission" date="2014-04" db="EMBL/GenBank/DDBJ databases">
        <title>Evolutionary Origins and Diversification of the Mycorrhizal Mutualists.</title>
        <authorList>
            <consortium name="DOE Joint Genome Institute"/>
            <consortium name="Mycorrhizal Genomics Consortium"/>
            <person name="Kohler A."/>
            <person name="Kuo A."/>
            <person name="Nagy L.G."/>
            <person name="Floudas D."/>
            <person name="Copeland A."/>
            <person name="Barry K.W."/>
            <person name="Cichocki N."/>
            <person name="Veneault-Fourrey C."/>
            <person name="LaButti K."/>
            <person name="Lindquist E.A."/>
            <person name="Lipzen A."/>
            <person name="Lundell T."/>
            <person name="Morin E."/>
            <person name="Murat C."/>
            <person name="Riley R."/>
            <person name="Ohm R."/>
            <person name="Sun H."/>
            <person name="Tunlid A."/>
            <person name="Henrissat B."/>
            <person name="Grigoriev I.V."/>
            <person name="Hibbett D.S."/>
            <person name="Martin F."/>
        </authorList>
    </citation>
    <scope>NUCLEOTIDE SEQUENCE [LARGE SCALE GENOMIC DNA]</scope>
    <source>
        <strain evidence="2">FD-334 SS-4</strain>
    </source>
</reference>
<evidence type="ECO:0000313" key="1">
    <source>
        <dbReference type="EMBL" id="KJA17019.1"/>
    </source>
</evidence>
<keyword evidence="2" id="KW-1185">Reference proteome</keyword>
<dbReference type="EMBL" id="KN817611">
    <property type="protein sequence ID" value="KJA17019.1"/>
    <property type="molecule type" value="Genomic_DNA"/>
</dbReference>
<organism evidence="1 2">
    <name type="scientific">Hypholoma sublateritium (strain FD-334 SS-4)</name>
    <dbReference type="NCBI Taxonomy" id="945553"/>
    <lineage>
        <taxon>Eukaryota</taxon>
        <taxon>Fungi</taxon>
        <taxon>Dikarya</taxon>
        <taxon>Basidiomycota</taxon>
        <taxon>Agaricomycotina</taxon>
        <taxon>Agaricomycetes</taxon>
        <taxon>Agaricomycetidae</taxon>
        <taxon>Agaricales</taxon>
        <taxon>Agaricineae</taxon>
        <taxon>Strophariaceae</taxon>
        <taxon>Hypholoma</taxon>
    </lineage>
</organism>
<gene>
    <name evidence="1" type="ORF">HYPSUDRAFT_219122</name>
</gene>
<dbReference type="Proteomes" id="UP000054270">
    <property type="component" value="Unassembled WGS sequence"/>
</dbReference>
<proteinExistence type="predicted"/>